<dbReference type="AlphaFoldDB" id="A0A221VZY8"/>
<name>A0A221VZY8_9PSEU</name>
<dbReference type="SUPFAM" id="SSF53474">
    <property type="entry name" value="alpha/beta-Hydrolases"/>
    <property type="match status" value="1"/>
</dbReference>
<evidence type="ECO:0000313" key="1">
    <source>
        <dbReference type="EMBL" id="ASO19074.1"/>
    </source>
</evidence>
<keyword evidence="1" id="KW-0378">Hydrolase</keyword>
<dbReference type="EC" id="3.1.1.-" evidence="1"/>
<organism evidence="1 2">
    <name type="scientific">Actinoalloteichus hoggarensis</name>
    <dbReference type="NCBI Taxonomy" id="1470176"/>
    <lineage>
        <taxon>Bacteria</taxon>
        <taxon>Bacillati</taxon>
        <taxon>Actinomycetota</taxon>
        <taxon>Actinomycetes</taxon>
        <taxon>Pseudonocardiales</taxon>
        <taxon>Pseudonocardiaceae</taxon>
        <taxon>Actinoalloteichus</taxon>
    </lineage>
</organism>
<dbReference type="Pfam" id="PF00135">
    <property type="entry name" value="COesterase"/>
    <property type="match status" value="1"/>
</dbReference>
<dbReference type="InterPro" id="IPR002018">
    <property type="entry name" value="CarbesteraseB"/>
</dbReference>
<dbReference type="Proteomes" id="UP000204221">
    <property type="component" value="Chromosome"/>
</dbReference>
<protein>
    <submittedName>
        <fullName evidence="1">Para-nitrobenzyl esterase</fullName>
        <ecNumber evidence="1">3.1.1.-</ecNumber>
    </submittedName>
</protein>
<dbReference type="KEGG" id="ahg:AHOG_07130"/>
<accession>A0A221VZY8</accession>
<dbReference type="PROSITE" id="PS51257">
    <property type="entry name" value="PROKAR_LIPOPROTEIN"/>
    <property type="match status" value="1"/>
</dbReference>
<gene>
    <name evidence="1" type="primary">pnbA</name>
    <name evidence="1" type="ORF">AHOG_07130</name>
</gene>
<evidence type="ECO:0000313" key="2">
    <source>
        <dbReference type="Proteomes" id="UP000204221"/>
    </source>
</evidence>
<dbReference type="RefSeq" id="WP_311770138.1">
    <property type="nucleotide sequence ID" value="NZ_CP022521.1"/>
</dbReference>
<dbReference type="PANTHER" id="PTHR11559">
    <property type="entry name" value="CARBOXYLESTERASE"/>
    <property type="match status" value="1"/>
</dbReference>
<proteinExistence type="predicted"/>
<reference evidence="1 2" key="1">
    <citation type="submission" date="2017-07" db="EMBL/GenBank/DDBJ databases">
        <title>Complete genome sequence of Actinoalloteichus hoggarensis DSM 45943, type strain of Actinoalloteichus hoggarensis.</title>
        <authorList>
            <person name="Ruckert C."/>
            <person name="Nouioui I."/>
            <person name="Willmese J."/>
            <person name="van Wezel G."/>
            <person name="Klenk H.-P."/>
            <person name="Kalinowski J."/>
            <person name="Zotchev S.B."/>
        </authorList>
    </citation>
    <scope>NUCLEOTIDE SEQUENCE [LARGE SCALE GENOMIC DNA]</scope>
    <source>
        <strain evidence="1 2">DSM 45943</strain>
    </source>
</reference>
<dbReference type="EMBL" id="CP022521">
    <property type="protein sequence ID" value="ASO19074.1"/>
    <property type="molecule type" value="Genomic_DNA"/>
</dbReference>
<dbReference type="InterPro" id="IPR050309">
    <property type="entry name" value="Type-B_Carboxylest/Lipase"/>
</dbReference>
<dbReference type="InterPro" id="IPR029058">
    <property type="entry name" value="AB_hydrolase_fold"/>
</dbReference>
<sequence>MRPRVNRWAAVAAGAVLLAGCGTQTIDVGQEAPMSDDLVTTDSGSVRGVVADDHRSFFGIPYAAAPTGVGRWAPPRPAPAWSDVRDATTPGSPCPQVGASYADTGSTDEDCLFVNVTTPLGDGEPRPVMVWLHGDGAVGSGDLFDGTRLAVDGDVVVVTLNYRLGLFGGFGLPGLADSGTFGLQDQRAALEWVRRNAAAFGGDPDNVTLFGVSYGATATSAHLASPASRGLFHRAILQSGFPLMDAPAGAVFPGVPALPWFGWTSSAETEAVGAMLAGELGCADPETALECLRALPVETLLDYPQVMNMFQQMAYGNDVLPGVPADLLSAGEFADVPVLSGATRDEHRTFVGTFRDLIGQPVTAQEYPELLAEAFGDDAARVAAEYPLSDYDSPSLAFAAVMTDRMWALSTYRHNGMFAAEVPTYAYEFADADAPSEIPFPEDFPSGAFHSAETSYLFRTEEFAEQLTPPQRMLSDQMIAYWTNFARTGDPNGADLPEWAPFNETDDVLSLAPGDGGIAPVDYVATHRLDFWQDIA</sequence>
<dbReference type="Gene3D" id="3.40.50.1820">
    <property type="entry name" value="alpha/beta hydrolase"/>
    <property type="match status" value="1"/>
</dbReference>
<dbReference type="GO" id="GO:0016787">
    <property type="term" value="F:hydrolase activity"/>
    <property type="evidence" value="ECO:0007669"/>
    <property type="project" value="UniProtKB-KW"/>
</dbReference>
<keyword evidence="2" id="KW-1185">Reference proteome</keyword>